<dbReference type="EMBL" id="CABIJS010000697">
    <property type="protein sequence ID" value="VUZ55773.1"/>
    <property type="molecule type" value="Genomic_DNA"/>
</dbReference>
<dbReference type="Proteomes" id="UP000321570">
    <property type="component" value="Unassembled WGS sequence"/>
</dbReference>
<reference evidence="2 3" key="1">
    <citation type="submission" date="2019-07" db="EMBL/GenBank/DDBJ databases">
        <authorList>
            <person name="Jastrzebski P J."/>
            <person name="Paukszto L."/>
            <person name="Jastrzebski P J."/>
        </authorList>
    </citation>
    <scope>NUCLEOTIDE SEQUENCE [LARGE SCALE GENOMIC DNA]</scope>
    <source>
        <strain evidence="2 3">WMS-il1</strain>
    </source>
</reference>
<gene>
    <name evidence="2" type="ORF">WMSIL1_LOCUS13488</name>
</gene>
<name>A0A564Z9Q3_HYMDI</name>
<feature type="region of interest" description="Disordered" evidence="1">
    <location>
        <begin position="1"/>
        <end position="33"/>
    </location>
</feature>
<protein>
    <submittedName>
        <fullName evidence="2">Uncharacterized protein</fullName>
    </submittedName>
</protein>
<organism evidence="2 3">
    <name type="scientific">Hymenolepis diminuta</name>
    <name type="common">Rat tapeworm</name>
    <dbReference type="NCBI Taxonomy" id="6216"/>
    <lineage>
        <taxon>Eukaryota</taxon>
        <taxon>Metazoa</taxon>
        <taxon>Spiralia</taxon>
        <taxon>Lophotrochozoa</taxon>
        <taxon>Platyhelminthes</taxon>
        <taxon>Cestoda</taxon>
        <taxon>Eucestoda</taxon>
        <taxon>Cyclophyllidea</taxon>
        <taxon>Hymenolepididae</taxon>
        <taxon>Hymenolepis</taxon>
    </lineage>
</organism>
<evidence type="ECO:0000313" key="3">
    <source>
        <dbReference type="Proteomes" id="UP000321570"/>
    </source>
</evidence>
<sequence length="236" mass="25293">MSVPCTPGWNDPPILGLPENNTSSTSSTSRRRARVYHSVDGVGAAGASPHQHPSAMHPAALTVAAGSVPPILSSQPVVNPYSTMGAALTQQQPMTSLPMSAYAASPMSQNTLPMMEPPIQPVLGMSNPPLNYDAPSTISRLAAQVNKVLGDTTLEIPSRESIIASISSLQTELSLNRISASASELVKQFISFLELRDFKQAENTLNAIKQQSEIANWGIPLHHLMYYSHLQASRQL</sequence>
<proteinExistence type="predicted"/>
<keyword evidence="3" id="KW-1185">Reference proteome</keyword>
<evidence type="ECO:0000256" key="1">
    <source>
        <dbReference type="SAM" id="MobiDB-lite"/>
    </source>
</evidence>
<evidence type="ECO:0000313" key="2">
    <source>
        <dbReference type="EMBL" id="VUZ55773.1"/>
    </source>
</evidence>
<accession>A0A564Z9Q3</accession>
<dbReference type="AlphaFoldDB" id="A0A564Z9Q3"/>